<dbReference type="PANTHER" id="PTHR19139">
    <property type="entry name" value="AQUAPORIN TRANSPORTER"/>
    <property type="match status" value="1"/>
</dbReference>
<dbReference type="GO" id="GO:0015250">
    <property type="term" value="F:water channel activity"/>
    <property type="evidence" value="ECO:0007669"/>
    <property type="project" value="TreeGrafter"/>
</dbReference>
<feature type="transmembrane region" description="Helical" evidence="9">
    <location>
        <begin position="187"/>
        <end position="207"/>
    </location>
</feature>
<comment type="subcellular location">
    <subcellularLocation>
        <location evidence="1">Cell membrane</location>
        <topology evidence="1">Multi-pass membrane protein</topology>
    </subcellularLocation>
</comment>
<dbReference type="STRING" id="329046.A0A1Y2CVH2"/>
<evidence type="ECO:0000256" key="8">
    <source>
        <dbReference type="RuleBase" id="RU000477"/>
    </source>
</evidence>
<dbReference type="GO" id="GO:0005886">
    <property type="term" value="C:plasma membrane"/>
    <property type="evidence" value="ECO:0007669"/>
    <property type="project" value="UniProtKB-SubCell"/>
</dbReference>
<dbReference type="EMBL" id="MCGO01000006">
    <property type="protein sequence ID" value="ORY50886.1"/>
    <property type="molecule type" value="Genomic_DNA"/>
</dbReference>
<reference evidence="10 11" key="1">
    <citation type="submission" date="2016-07" db="EMBL/GenBank/DDBJ databases">
        <title>Pervasive Adenine N6-methylation of Active Genes in Fungi.</title>
        <authorList>
            <consortium name="DOE Joint Genome Institute"/>
            <person name="Mondo S.J."/>
            <person name="Dannebaum R.O."/>
            <person name="Kuo R.C."/>
            <person name="Labutti K."/>
            <person name="Haridas S."/>
            <person name="Kuo A."/>
            <person name="Salamov A."/>
            <person name="Ahrendt S.R."/>
            <person name="Lipzen A."/>
            <person name="Sullivan W."/>
            <person name="Andreopoulos W.B."/>
            <person name="Clum A."/>
            <person name="Lindquist E."/>
            <person name="Daum C."/>
            <person name="Ramamoorthy G.K."/>
            <person name="Gryganskyi A."/>
            <person name="Culley D."/>
            <person name="Magnuson J.K."/>
            <person name="James T.Y."/>
            <person name="O'Malley M.A."/>
            <person name="Stajich J.E."/>
            <person name="Spatafora J.W."/>
            <person name="Visel A."/>
            <person name="Grigoriev I.V."/>
        </authorList>
    </citation>
    <scope>NUCLEOTIDE SEQUENCE [LARGE SCALE GENOMIC DNA]</scope>
    <source>
        <strain evidence="10 11">JEL800</strain>
    </source>
</reference>
<organism evidence="10 11">
    <name type="scientific">Rhizoclosmatium globosum</name>
    <dbReference type="NCBI Taxonomy" id="329046"/>
    <lineage>
        <taxon>Eukaryota</taxon>
        <taxon>Fungi</taxon>
        <taxon>Fungi incertae sedis</taxon>
        <taxon>Chytridiomycota</taxon>
        <taxon>Chytridiomycota incertae sedis</taxon>
        <taxon>Chytridiomycetes</taxon>
        <taxon>Chytridiales</taxon>
        <taxon>Chytriomycetaceae</taxon>
        <taxon>Rhizoclosmatium</taxon>
    </lineage>
</organism>
<feature type="transmembrane region" description="Helical" evidence="9">
    <location>
        <begin position="233"/>
        <end position="252"/>
    </location>
</feature>
<dbReference type="InterPro" id="IPR023271">
    <property type="entry name" value="Aquaporin-like"/>
</dbReference>
<evidence type="ECO:0000256" key="4">
    <source>
        <dbReference type="ARBA" id="ARBA00022475"/>
    </source>
</evidence>
<evidence type="ECO:0000256" key="5">
    <source>
        <dbReference type="ARBA" id="ARBA00022692"/>
    </source>
</evidence>
<dbReference type="Pfam" id="PF00230">
    <property type="entry name" value="MIP"/>
    <property type="match status" value="1"/>
</dbReference>
<protein>
    <submittedName>
        <fullName evidence="10">Aquaporin-like protein</fullName>
    </submittedName>
</protein>
<dbReference type="PROSITE" id="PS00221">
    <property type="entry name" value="MIP"/>
    <property type="match status" value="1"/>
</dbReference>
<dbReference type="Proteomes" id="UP000193642">
    <property type="component" value="Unassembled WGS sequence"/>
</dbReference>
<keyword evidence="7 9" id="KW-0472">Membrane</keyword>
<proteinExistence type="inferred from homology"/>
<keyword evidence="5 8" id="KW-0812">Transmembrane</keyword>
<feature type="transmembrane region" description="Helical" evidence="9">
    <location>
        <begin position="41"/>
        <end position="59"/>
    </location>
</feature>
<gene>
    <name evidence="10" type="ORF">BCR33DRAFT_762465</name>
</gene>
<dbReference type="OrthoDB" id="3222at2759"/>
<dbReference type="InterPro" id="IPR034294">
    <property type="entry name" value="Aquaporin_transptr"/>
</dbReference>
<dbReference type="PANTHER" id="PTHR19139:SF199">
    <property type="entry name" value="MIP17260P"/>
    <property type="match status" value="1"/>
</dbReference>
<accession>A0A1Y2CVH2</accession>
<dbReference type="PRINTS" id="PR00783">
    <property type="entry name" value="MINTRINSICP"/>
</dbReference>
<dbReference type="InterPro" id="IPR022357">
    <property type="entry name" value="MIP_CS"/>
</dbReference>
<dbReference type="Gene3D" id="1.20.1080.10">
    <property type="entry name" value="Glycerol uptake facilitator protein"/>
    <property type="match status" value="1"/>
</dbReference>
<evidence type="ECO:0000256" key="6">
    <source>
        <dbReference type="ARBA" id="ARBA00022989"/>
    </source>
</evidence>
<evidence type="ECO:0000256" key="7">
    <source>
        <dbReference type="ARBA" id="ARBA00023136"/>
    </source>
</evidence>
<keyword evidence="6 9" id="KW-1133">Transmembrane helix</keyword>
<keyword evidence="4" id="KW-1003">Cell membrane</keyword>
<dbReference type="InterPro" id="IPR000425">
    <property type="entry name" value="MIP"/>
</dbReference>
<feature type="transmembrane region" description="Helical" evidence="9">
    <location>
        <begin position="71"/>
        <end position="96"/>
    </location>
</feature>
<evidence type="ECO:0000313" key="11">
    <source>
        <dbReference type="Proteomes" id="UP000193642"/>
    </source>
</evidence>
<dbReference type="SUPFAM" id="SSF81338">
    <property type="entry name" value="Aquaporin-like"/>
    <property type="match status" value="1"/>
</dbReference>
<evidence type="ECO:0000256" key="3">
    <source>
        <dbReference type="ARBA" id="ARBA00022448"/>
    </source>
</evidence>
<feature type="transmembrane region" description="Helical" evidence="9">
    <location>
        <begin position="161"/>
        <end position="180"/>
    </location>
</feature>
<evidence type="ECO:0000313" key="10">
    <source>
        <dbReference type="EMBL" id="ORY50886.1"/>
    </source>
</evidence>
<comment type="similarity">
    <text evidence="2 8">Belongs to the MIP/aquaporin (TC 1.A.8) family.</text>
</comment>
<evidence type="ECO:0000256" key="9">
    <source>
        <dbReference type="SAM" id="Phobius"/>
    </source>
</evidence>
<sequence>MTHNSVEDDIAIAQQTTAAVKFVVKNWGFATKLAIQSFTEFLGTFLFLFIAFGGVQSALKTNASALETNPSVAFIEIALTFGCGLAAAIFFTFRISGGALNPAVSFGLLVAGVTDVFVFTAYTVAQVIGSILACVLVAVAFPGDFKGANQLLDNTTFVQGFIIETVLTMGLVLLVLFLAVEKSKITFWAPMMIGIYVFTAHLLAIPYTNTSLNPARTVGAAVVTGIWDHHFTLFWFAPFTGAAIAGGLYRFYKVIDYHTLNPGQDSDGSVSENFEEILEQKLEKSKFLRMFFKKDE</sequence>
<evidence type="ECO:0000256" key="2">
    <source>
        <dbReference type="ARBA" id="ARBA00006175"/>
    </source>
</evidence>
<comment type="caution">
    <text evidence="10">The sequence shown here is derived from an EMBL/GenBank/DDBJ whole genome shotgun (WGS) entry which is preliminary data.</text>
</comment>
<name>A0A1Y2CVH2_9FUNG</name>
<feature type="transmembrane region" description="Helical" evidence="9">
    <location>
        <begin position="108"/>
        <end position="141"/>
    </location>
</feature>
<dbReference type="AlphaFoldDB" id="A0A1Y2CVH2"/>
<keyword evidence="11" id="KW-1185">Reference proteome</keyword>
<evidence type="ECO:0000256" key="1">
    <source>
        <dbReference type="ARBA" id="ARBA00004651"/>
    </source>
</evidence>
<keyword evidence="3 8" id="KW-0813">Transport</keyword>